<reference evidence="2 3" key="1">
    <citation type="submission" date="2019-02" db="EMBL/GenBank/DDBJ databases">
        <title>Deep-cultivation of Planctomycetes and their phenomic and genomic characterization uncovers novel biology.</title>
        <authorList>
            <person name="Wiegand S."/>
            <person name="Jogler M."/>
            <person name="Boedeker C."/>
            <person name="Pinto D."/>
            <person name="Vollmers J."/>
            <person name="Rivas-Marin E."/>
            <person name="Kohn T."/>
            <person name="Peeters S.H."/>
            <person name="Heuer A."/>
            <person name="Rast P."/>
            <person name="Oberbeckmann S."/>
            <person name="Bunk B."/>
            <person name="Jeske O."/>
            <person name="Meyerdierks A."/>
            <person name="Storesund J.E."/>
            <person name="Kallscheuer N."/>
            <person name="Luecker S."/>
            <person name="Lage O.M."/>
            <person name="Pohl T."/>
            <person name="Merkel B.J."/>
            <person name="Hornburger P."/>
            <person name="Mueller R.-W."/>
            <person name="Bruemmer F."/>
            <person name="Labrenz M."/>
            <person name="Spormann A.M."/>
            <person name="Op Den Camp H."/>
            <person name="Overmann J."/>
            <person name="Amann R."/>
            <person name="Jetten M.S.M."/>
            <person name="Mascher T."/>
            <person name="Medema M.H."/>
            <person name="Devos D.P."/>
            <person name="Kaster A.-K."/>
            <person name="Ovreas L."/>
            <person name="Rohde M."/>
            <person name="Galperin M.Y."/>
            <person name="Jogler C."/>
        </authorList>
    </citation>
    <scope>NUCLEOTIDE SEQUENCE [LARGE SCALE GENOMIC DNA]</scope>
    <source>
        <strain evidence="2 3">Poly51</strain>
    </source>
</reference>
<feature type="signal peptide" evidence="1">
    <location>
        <begin position="1"/>
        <end position="33"/>
    </location>
</feature>
<dbReference type="Proteomes" id="UP000318288">
    <property type="component" value="Unassembled WGS sequence"/>
</dbReference>
<comment type="caution">
    <text evidence="2">The sequence shown here is derived from an EMBL/GenBank/DDBJ whole genome shotgun (WGS) entry which is preliminary data.</text>
</comment>
<evidence type="ECO:0000313" key="3">
    <source>
        <dbReference type="Proteomes" id="UP000318288"/>
    </source>
</evidence>
<gene>
    <name evidence="2" type="ORF">Poly51_00420</name>
</gene>
<name>A0A5C6FG38_9BACT</name>
<keyword evidence="1" id="KW-0732">Signal</keyword>
<feature type="chain" id="PRO_5022825630" description="SLA1 homology domain-containing protein" evidence="1">
    <location>
        <begin position="34"/>
        <end position="436"/>
    </location>
</feature>
<evidence type="ECO:0008006" key="4">
    <source>
        <dbReference type="Google" id="ProtNLM"/>
    </source>
</evidence>
<keyword evidence="3" id="KW-1185">Reference proteome</keyword>
<dbReference type="OrthoDB" id="289213at2"/>
<proteinExistence type="predicted"/>
<dbReference type="RefSeq" id="WP_146453346.1">
    <property type="nucleotide sequence ID" value="NZ_SJPW01000001.1"/>
</dbReference>
<protein>
    <recommendedName>
        <fullName evidence="4">SLA1 homology domain-containing protein</fullName>
    </recommendedName>
</protein>
<evidence type="ECO:0000256" key="1">
    <source>
        <dbReference type="SAM" id="SignalP"/>
    </source>
</evidence>
<sequence length="436" mass="47514" precursor="true">MLNLPFKRLRFLATGIACAGFGMATIGSSTASAESWTDLRGTRTIEARMIGMWGDNVMLELQNGNRVSVNMNALRSESRIQAQQLSRELKRTRGERVAELQGQAIEAAAPAPTPIPVPPPAPAYVLPTADTTVDAWLKQIESSVRDGHVRAIYDALPPSYRADVNEIVKTAAEKMDAETWQSTVGTLHQLGDLIVTKQRWFLSSPRIKNLPPSEFDTVNEEVMTLAGALRMGLAPDVTSLNQLRSKPFDQWLSTFDKASSSYIAQLFNDVGGLSSRTVTVDSTKDDTAIVSIDQGGKKSRVTFTKVEGYWVPKSLADNWTTSVASLKQSVADEPAATLLSAVMPFTSSLASMTGPMATASTADQYHFAMESIFTSTQTLESGLTWIGGMLGKKLSMTGSSPYGNNGYSNSYEEEMMMNDYDPEDMARQRAEMEGGR</sequence>
<dbReference type="Gene3D" id="2.30.30.700">
    <property type="entry name" value="SLA1 homology domain 1"/>
    <property type="match status" value="1"/>
</dbReference>
<evidence type="ECO:0000313" key="2">
    <source>
        <dbReference type="EMBL" id="TWU59770.1"/>
    </source>
</evidence>
<dbReference type="AlphaFoldDB" id="A0A5C6FG38"/>
<organism evidence="2 3">
    <name type="scientific">Rubripirellula tenax</name>
    <dbReference type="NCBI Taxonomy" id="2528015"/>
    <lineage>
        <taxon>Bacteria</taxon>
        <taxon>Pseudomonadati</taxon>
        <taxon>Planctomycetota</taxon>
        <taxon>Planctomycetia</taxon>
        <taxon>Pirellulales</taxon>
        <taxon>Pirellulaceae</taxon>
        <taxon>Rubripirellula</taxon>
    </lineage>
</organism>
<dbReference type="EMBL" id="SJPW01000001">
    <property type="protein sequence ID" value="TWU59770.1"/>
    <property type="molecule type" value="Genomic_DNA"/>
</dbReference>
<accession>A0A5C6FG38</accession>